<proteinExistence type="predicted"/>
<dbReference type="AlphaFoldDB" id="A0A914RP87"/>
<dbReference type="WBParaSite" id="PEQ_0000811101-mRNA-1">
    <property type="protein sequence ID" value="PEQ_0000811101-mRNA-1"/>
    <property type="gene ID" value="PEQ_0000811101"/>
</dbReference>
<keyword evidence="2" id="KW-1185">Reference proteome</keyword>
<name>A0A914RP87_PAREQ</name>
<dbReference type="Proteomes" id="UP000887564">
    <property type="component" value="Unplaced"/>
</dbReference>
<reference evidence="3" key="1">
    <citation type="submission" date="2022-11" db="UniProtKB">
        <authorList>
            <consortium name="WormBaseParasite"/>
        </authorList>
    </citation>
    <scope>IDENTIFICATION</scope>
</reference>
<evidence type="ECO:0000313" key="3">
    <source>
        <dbReference type="WBParaSite" id="PEQ_0000811101-mRNA-1"/>
    </source>
</evidence>
<feature type="region of interest" description="Disordered" evidence="1">
    <location>
        <begin position="32"/>
        <end position="70"/>
    </location>
</feature>
<accession>A0A914RP87</accession>
<sequence>MIESKMADLEWNFEKVIERGRKLSEDTSHLRIGRDWDGAGKPSGSIPRLQSRTNGRRDPESDKEAGVERD</sequence>
<organism evidence="2 3">
    <name type="scientific">Parascaris equorum</name>
    <name type="common">Equine roundworm</name>
    <dbReference type="NCBI Taxonomy" id="6256"/>
    <lineage>
        <taxon>Eukaryota</taxon>
        <taxon>Metazoa</taxon>
        <taxon>Ecdysozoa</taxon>
        <taxon>Nematoda</taxon>
        <taxon>Chromadorea</taxon>
        <taxon>Rhabditida</taxon>
        <taxon>Spirurina</taxon>
        <taxon>Ascaridomorpha</taxon>
        <taxon>Ascaridoidea</taxon>
        <taxon>Ascarididae</taxon>
        <taxon>Parascaris</taxon>
    </lineage>
</organism>
<evidence type="ECO:0000313" key="2">
    <source>
        <dbReference type="Proteomes" id="UP000887564"/>
    </source>
</evidence>
<feature type="compositionally biased region" description="Basic and acidic residues" evidence="1">
    <location>
        <begin position="55"/>
        <end position="70"/>
    </location>
</feature>
<evidence type="ECO:0000256" key="1">
    <source>
        <dbReference type="SAM" id="MobiDB-lite"/>
    </source>
</evidence>
<protein>
    <submittedName>
        <fullName evidence="3">Uncharacterized protein</fullName>
    </submittedName>
</protein>